<keyword evidence="6 7" id="KW-0472">Membrane</keyword>
<feature type="transmembrane region" description="Helical" evidence="7">
    <location>
        <begin position="63"/>
        <end position="82"/>
    </location>
</feature>
<dbReference type="RefSeq" id="XP_002736656.1">
    <property type="nucleotide sequence ID" value="XM_002736610.2"/>
</dbReference>
<feature type="transmembrane region" description="Helical" evidence="7">
    <location>
        <begin position="6"/>
        <end position="26"/>
    </location>
</feature>
<evidence type="ECO:0000313" key="9">
    <source>
        <dbReference type="RefSeq" id="XP_002736656.1"/>
    </source>
</evidence>
<sequence length="248" mass="27587">MTTMSLFGATFIAFGPLIAMFIFTIVKDPLKVIIMIAGSFFWLLSLLLSSLLWVIVSPLQDELAFAVIFSVIFQELFRLAYYKLLRKADDGMQQFTDVDQDVISKNQTGYVAGVGFALMSSTMSTVNILADHSGPGTVGINGDDELFLLTSAFFTCCFTLLHTFWGVIFFYGMDKKKYLMVLGVVVSHLAVSCLTLLNQYDPPMYMASLIPSYVIMVLMGTWAYYVAGGSFQNVLAFFTCKHGGYDFD</sequence>
<feature type="transmembrane region" description="Helical" evidence="7">
    <location>
        <begin position="146"/>
        <end position="171"/>
    </location>
</feature>
<evidence type="ECO:0000313" key="8">
    <source>
        <dbReference type="Proteomes" id="UP000694865"/>
    </source>
</evidence>
<gene>
    <name evidence="9" type="primary">LOC100370021</name>
</gene>
<dbReference type="GeneID" id="100370021"/>
<proteinExistence type="inferred from homology"/>
<comment type="similarity">
    <text evidence="2">Belongs to the APH-1 family.</text>
</comment>
<reference evidence="9" key="1">
    <citation type="submission" date="2025-08" db="UniProtKB">
        <authorList>
            <consortium name="RefSeq"/>
        </authorList>
    </citation>
    <scope>IDENTIFICATION</scope>
    <source>
        <tissue evidence="9">Testes</tissue>
    </source>
</reference>
<organism evidence="8 9">
    <name type="scientific">Saccoglossus kowalevskii</name>
    <name type="common">Acorn worm</name>
    <dbReference type="NCBI Taxonomy" id="10224"/>
    <lineage>
        <taxon>Eukaryota</taxon>
        <taxon>Metazoa</taxon>
        <taxon>Hemichordata</taxon>
        <taxon>Enteropneusta</taxon>
        <taxon>Harrimaniidae</taxon>
        <taxon>Saccoglossus</taxon>
    </lineage>
</organism>
<evidence type="ECO:0000256" key="2">
    <source>
        <dbReference type="ARBA" id="ARBA00005577"/>
    </source>
</evidence>
<dbReference type="InterPro" id="IPR009294">
    <property type="entry name" value="Aph-1"/>
</dbReference>
<feature type="transmembrane region" description="Helical" evidence="7">
    <location>
        <begin position="33"/>
        <end position="57"/>
    </location>
</feature>
<protein>
    <submittedName>
        <fullName evidence="9">Gamma-secretase subunit Aph-1b-like</fullName>
    </submittedName>
</protein>
<feature type="transmembrane region" description="Helical" evidence="7">
    <location>
        <begin position="110"/>
        <end position="130"/>
    </location>
</feature>
<name>A0ABM0GSX2_SACKO</name>
<dbReference type="Proteomes" id="UP000694865">
    <property type="component" value="Unplaced"/>
</dbReference>
<keyword evidence="3 7" id="KW-0812">Transmembrane</keyword>
<evidence type="ECO:0000256" key="5">
    <source>
        <dbReference type="ARBA" id="ARBA00022989"/>
    </source>
</evidence>
<feature type="transmembrane region" description="Helical" evidence="7">
    <location>
        <begin position="204"/>
        <end position="227"/>
    </location>
</feature>
<keyword evidence="8" id="KW-1185">Reference proteome</keyword>
<dbReference type="Pfam" id="PF06105">
    <property type="entry name" value="Aph-1"/>
    <property type="match status" value="1"/>
</dbReference>
<evidence type="ECO:0000256" key="1">
    <source>
        <dbReference type="ARBA" id="ARBA00004141"/>
    </source>
</evidence>
<feature type="transmembrane region" description="Helical" evidence="7">
    <location>
        <begin position="178"/>
        <end position="198"/>
    </location>
</feature>
<keyword evidence="5 7" id="KW-1133">Transmembrane helix</keyword>
<comment type="subcellular location">
    <subcellularLocation>
        <location evidence="1">Membrane</location>
        <topology evidence="1">Multi-pass membrane protein</topology>
    </subcellularLocation>
</comment>
<dbReference type="PANTHER" id="PTHR12889">
    <property type="entry name" value="GAMMA-SECRETASE SUBUNIT APH-1"/>
    <property type="match status" value="1"/>
</dbReference>
<evidence type="ECO:0000256" key="4">
    <source>
        <dbReference type="ARBA" id="ARBA00022976"/>
    </source>
</evidence>
<evidence type="ECO:0000256" key="7">
    <source>
        <dbReference type="SAM" id="Phobius"/>
    </source>
</evidence>
<evidence type="ECO:0000256" key="6">
    <source>
        <dbReference type="ARBA" id="ARBA00023136"/>
    </source>
</evidence>
<keyword evidence="4" id="KW-0914">Notch signaling pathway</keyword>
<evidence type="ECO:0000256" key="3">
    <source>
        <dbReference type="ARBA" id="ARBA00022692"/>
    </source>
</evidence>
<accession>A0ABM0GSX2</accession>